<keyword evidence="2" id="KW-1185">Reference proteome</keyword>
<gene>
    <name evidence="1" type="ORF">J437_LFUL010024</name>
</gene>
<organism evidence="1 2">
    <name type="scientific">Ladona fulva</name>
    <name type="common">Scarce chaser dragonfly</name>
    <name type="synonym">Libellula fulva</name>
    <dbReference type="NCBI Taxonomy" id="123851"/>
    <lineage>
        <taxon>Eukaryota</taxon>
        <taxon>Metazoa</taxon>
        <taxon>Ecdysozoa</taxon>
        <taxon>Arthropoda</taxon>
        <taxon>Hexapoda</taxon>
        <taxon>Insecta</taxon>
        <taxon>Pterygota</taxon>
        <taxon>Palaeoptera</taxon>
        <taxon>Odonata</taxon>
        <taxon>Epiprocta</taxon>
        <taxon>Anisoptera</taxon>
        <taxon>Libelluloidea</taxon>
        <taxon>Libellulidae</taxon>
        <taxon>Ladona</taxon>
    </lineage>
</organism>
<proteinExistence type="predicted"/>
<dbReference type="EMBL" id="KZ308521">
    <property type="protein sequence ID" value="KAG8231008.1"/>
    <property type="molecule type" value="Genomic_DNA"/>
</dbReference>
<comment type="caution">
    <text evidence="1">The sequence shown here is derived from an EMBL/GenBank/DDBJ whole genome shotgun (WGS) entry which is preliminary data.</text>
</comment>
<reference evidence="1" key="1">
    <citation type="submission" date="2013-04" db="EMBL/GenBank/DDBJ databases">
        <authorList>
            <person name="Qu J."/>
            <person name="Murali S.C."/>
            <person name="Bandaranaike D."/>
            <person name="Bellair M."/>
            <person name="Blankenburg K."/>
            <person name="Chao H."/>
            <person name="Dinh H."/>
            <person name="Doddapaneni H."/>
            <person name="Downs B."/>
            <person name="Dugan-Rocha S."/>
            <person name="Elkadiri S."/>
            <person name="Gnanaolivu R.D."/>
            <person name="Hernandez B."/>
            <person name="Javaid M."/>
            <person name="Jayaseelan J.C."/>
            <person name="Lee S."/>
            <person name="Li M."/>
            <person name="Ming W."/>
            <person name="Munidasa M."/>
            <person name="Muniz J."/>
            <person name="Nguyen L."/>
            <person name="Ongeri F."/>
            <person name="Osuji N."/>
            <person name="Pu L.-L."/>
            <person name="Puazo M."/>
            <person name="Qu C."/>
            <person name="Quiroz J."/>
            <person name="Raj R."/>
            <person name="Weissenberger G."/>
            <person name="Xin Y."/>
            <person name="Zou X."/>
            <person name="Han Y."/>
            <person name="Richards S."/>
            <person name="Worley K."/>
            <person name="Muzny D."/>
            <person name="Gibbs R."/>
        </authorList>
    </citation>
    <scope>NUCLEOTIDE SEQUENCE</scope>
    <source>
        <strain evidence="1">Sampled in the wild</strain>
    </source>
</reference>
<dbReference type="PANTHER" id="PTHR47272">
    <property type="entry name" value="DDE_TNP_1_7 DOMAIN-CONTAINING PROTEIN"/>
    <property type="match status" value="1"/>
</dbReference>
<evidence type="ECO:0000313" key="2">
    <source>
        <dbReference type="Proteomes" id="UP000792457"/>
    </source>
</evidence>
<evidence type="ECO:0008006" key="3">
    <source>
        <dbReference type="Google" id="ProtNLM"/>
    </source>
</evidence>
<sequence length="88" mass="9984">MNLLAHLKKCGTMEQEQSEKTIKKEQRGKSYSAILKRDGIAIIKWLDNSVVTVASTAYGVTPLMNVRRFCGKQRKIIQVPQSQPYFAI</sequence>
<evidence type="ECO:0000313" key="1">
    <source>
        <dbReference type="EMBL" id="KAG8231008.1"/>
    </source>
</evidence>
<dbReference type="OrthoDB" id="8300647at2759"/>
<protein>
    <recommendedName>
        <fullName evidence="3">PiggyBac transposable element-derived protein domain-containing protein</fullName>
    </recommendedName>
</protein>
<reference evidence="1" key="2">
    <citation type="submission" date="2017-10" db="EMBL/GenBank/DDBJ databases">
        <title>Ladona fulva Genome sequencing and assembly.</title>
        <authorList>
            <person name="Murali S."/>
            <person name="Richards S."/>
            <person name="Bandaranaike D."/>
            <person name="Bellair M."/>
            <person name="Blankenburg K."/>
            <person name="Chao H."/>
            <person name="Dinh H."/>
            <person name="Doddapaneni H."/>
            <person name="Dugan-Rocha S."/>
            <person name="Elkadiri S."/>
            <person name="Gnanaolivu R."/>
            <person name="Hernandez B."/>
            <person name="Skinner E."/>
            <person name="Javaid M."/>
            <person name="Lee S."/>
            <person name="Li M."/>
            <person name="Ming W."/>
            <person name="Munidasa M."/>
            <person name="Muniz J."/>
            <person name="Nguyen L."/>
            <person name="Hughes D."/>
            <person name="Osuji N."/>
            <person name="Pu L.-L."/>
            <person name="Puazo M."/>
            <person name="Qu C."/>
            <person name="Quiroz J."/>
            <person name="Raj R."/>
            <person name="Weissenberger G."/>
            <person name="Xin Y."/>
            <person name="Zou X."/>
            <person name="Han Y."/>
            <person name="Worley K."/>
            <person name="Muzny D."/>
            <person name="Gibbs R."/>
        </authorList>
    </citation>
    <scope>NUCLEOTIDE SEQUENCE</scope>
    <source>
        <strain evidence="1">Sampled in the wild</strain>
    </source>
</reference>
<dbReference type="Proteomes" id="UP000792457">
    <property type="component" value="Unassembled WGS sequence"/>
</dbReference>
<accession>A0A8K0KAW5</accession>
<name>A0A8K0KAW5_LADFU</name>
<dbReference type="AlphaFoldDB" id="A0A8K0KAW5"/>